<evidence type="ECO:0000313" key="3">
    <source>
        <dbReference type="Proteomes" id="UP000229401"/>
    </source>
</evidence>
<feature type="transmembrane region" description="Helical" evidence="1">
    <location>
        <begin position="314"/>
        <end position="331"/>
    </location>
</feature>
<proteinExistence type="predicted"/>
<evidence type="ECO:0000256" key="1">
    <source>
        <dbReference type="SAM" id="Phobius"/>
    </source>
</evidence>
<feature type="transmembrane region" description="Helical" evidence="1">
    <location>
        <begin position="264"/>
        <end position="283"/>
    </location>
</feature>
<keyword evidence="1" id="KW-0812">Transmembrane</keyword>
<sequence length="438" mass="50819">MKLFYHTEKKDMIGWFFLVISSLIFFGLKISQLTFRFGDGNEYVYMASLLGQGILPYRDYFFVDPPVLILVLSFLHLVLNKTPILFQTVPVVLEIINATLLFLYLKKINNKLSFFAPVLYLFSFTVLATSDYITGVQLVICFCWFALLCMEYKKSFISGLFWGLAVCTKLYAIPLIVGWFIVTYFQKDKKQLVTLLIGFIVACLILLLPFIIMDFSHVVSYIISFHFNRPLGIDKNLIYQYFFQHEWLLLIGAFIGIVVGKKKLLFPFLFILIFFLIFPDLYYLYLDTLIAFLIFFFIEGLSALYSDYKISKELMGGIVILCYLFMLFNWFDYSNNLIPKGKFSNAIEIAEGIKKLPKHYPLYGSYEIVPLLALLSNRLIINNYVDTNPQGFTSFGQNKTIISKQVVERGSYIIGRINKVGNDVRGFEGYFDTEMFKK</sequence>
<name>A0A2M7QJQ2_9BACT</name>
<reference evidence="3" key="1">
    <citation type="submission" date="2017-09" db="EMBL/GenBank/DDBJ databases">
        <title>Depth-based differentiation of microbial function through sediment-hosted aquifers and enrichment of novel symbionts in the deep terrestrial subsurface.</title>
        <authorList>
            <person name="Probst A.J."/>
            <person name="Ladd B."/>
            <person name="Jarett J.K."/>
            <person name="Geller-Mcgrath D.E."/>
            <person name="Sieber C.M.K."/>
            <person name="Emerson J.B."/>
            <person name="Anantharaman K."/>
            <person name="Thomas B.C."/>
            <person name="Malmstrom R."/>
            <person name="Stieglmeier M."/>
            <person name="Klingl A."/>
            <person name="Woyke T."/>
            <person name="Ryan C.M."/>
            <person name="Banfield J.F."/>
        </authorList>
    </citation>
    <scope>NUCLEOTIDE SEQUENCE [LARGE SCALE GENOMIC DNA]</scope>
</reference>
<feature type="transmembrane region" description="Helical" evidence="1">
    <location>
        <begin position="159"/>
        <end position="185"/>
    </location>
</feature>
<comment type="caution">
    <text evidence="2">The sequence shown here is derived from an EMBL/GenBank/DDBJ whole genome shotgun (WGS) entry which is preliminary data.</text>
</comment>
<evidence type="ECO:0000313" key="2">
    <source>
        <dbReference type="EMBL" id="PIY72238.1"/>
    </source>
</evidence>
<dbReference type="EMBL" id="PFLI01000066">
    <property type="protein sequence ID" value="PIY72238.1"/>
    <property type="molecule type" value="Genomic_DNA"/>
</dbReference>
<feature type="transmembrane region" description="Helical" evidence="1">
    <location>
        <begin position="192"/>
        <end position="212"/>
    </location>
</feature>
<protein>
    <recommendedName>
        <fullName evidence="4">Glycosyltransferase RgtA/B/C/D-like domain-containing protein</fullName>
    </recommendedName>
</protein>
<feature type="transmembrane region" description="Helical" evidence="1">
    <location>
        <begin position="84"/>
        <end position="105"/>
    </location>
</feature>
<keyword evidence="1" id="KW-1133">Transmembrane helix</keyword>
<gene>
    <name evidence="2" type="ORF">COY87_02070</name>
</gene>
<feature type="transmembrane region" description="Helical" evidence="1">
    <location>
        <begin position="117"/>
        <end position="147"/>
    </location>
</feature>
<dbReference type="Proteomes" id="UP000229401">
    <property type="component" value="Unassembled WGS sequence"/>
</dbReference>
<organism evidence="2 3">
    <name type="scientific">Candidatus Roizmanbacteria bacterium CG_4_10_14_0_8_um_filter_33_9</name>
    <dbReference type="NCBI Taxonomy" id="1974826"/>
    <lineage>
        <taxon>Bacteria</taxon>
        <taxon>Candidatus Roizmaniibacteriota</taxon>
    </lineage>
</organism>
<evidence type="ECO:0008006" key="4">
    <source>
        <dbReference type="Google" id="ProtNLM"/>
    </source>
</evidence>
<feature type="transmembrane region" description="Helical" evidence="1">
    <location>
        <begin position="238"/>
        <end position="259"/>
    </location>
</feature>
<feature type="transmembrane region" description="Helical" evidence="1">
    <location>
        <begin position="12"/>
        <end position="28"/>
    </location>
</feature>
<accession>A0A2M7QJQ2</accession>
<keyword evidence="1" id="KW-0472">Membrane</keyword>
<dbReference type="AlphaFoldDB" id="A0A2M7QJQ2"/>